<sequence>MTTFRSSSKDESLVDEAIIYYGVFKDIIQLEYHEGYKLVLFKCDWVKVTQNGIHVHEESNLRMVNLSNMISFDLLDDEPFILVKHGRQVFYSKDPKDHNWHIVLDVPSKIYVKDEPWLSIEPPDVTISNIEYSSVTHFIEDELIYDNSSDIGVIPNADIEHHCKLYGFPLRETIADGEVIAIDSSTIIHNSILGANNYKIALTHVIESATMLFNLDGYHETIGEVGIGGFLA</sequence>
<protein>
    <recommendedName>
        <fullName evidence="1">DUF4216 domain-containing protein</fullName>
    </recommendedName>
</protein>
<dbReference type="Pfam" id="PF13952">
    <property type="entry name" value="DUF4216"/>
    <property type="match status" value="1"/>
</dbReference>
<accession>A0AA38ZNQ7</accession>
<dbReference type="PANTHER" id="PTHR48258">
    <property type="entry name" value="DUF4218 DOMAIN-CONTAINING PROTEIN-RELATED"/>
    <property type="match status" value="1"/>
</dbReference>
<name>A0AA38ZNQ7_VITRO</name>
<comment type="caution">
    <text evidence="2">The sequence shown here is derived from an EMBL/GenBank/DDBJ whole genome shotgun (WGS) entry which is preliminary data.</text>
</comment>
<reference evidence="2 3" key="1">
    <citation type="journal article" date="2023" name="BMC Biotechnol.">
        <title>Vitis rotundifolia cv Carlos genome sequencing.</title>
        <authorList>
            <person name="Huff M."/>
            <person name="Hulse-Kemp A."/>
            <person name="Scheffler B."/>
            <person name="Youngblood R."/>
            <person name="Simpson S."/>
            <person name="Babiker E."/>
            <person name="Staton M."/>
        </authorList>
    </citation>
    <scope>NUCLEOTIDE SEQUENCE [LARGE SCALE GENOMIC DNA]</scope>
    <source>
        <tissue evidence="2">Leaf</tissue>
    </source>
</reference>
<proteinExistence type="predicted"/>
<keyword evidence="3" id="KW-1185">Reference proteome</keyword>
<dbReference type="EMBL" id="JARBHA010000010">
    <property type="protein sequence ID" value="KAJ9691604.1"/>
    <property type="molecule type" value="Genomic_DNA"/>
</dbReference>
<dbReference type="InterPro" id="IPR025312">
    <property type="entry name" value="DUF4216"/>
</dbReference>
<feature type="domain" description="DUF4216" evidence="1">
    <location>
        <begin position="28"/>
        <end position="103"/>
    </location>
</feature>
<dbReference type="AlphaFoldDB" id="A0AA38ZNQ7"/>
<dbReference type="Proteomes" id="UP001168098">
    <property type="component" value="Unassembled WGS sequence"/>
</dbReference>
<evidence type="ECO:0000313" key="3">
    <source>
        <dbReference type="Proteomes" id="UP001168098"/>
    </source>
</evidence>
<organism evidence="2 3">
    <name type="scientific">Vitis rotundifolia</name>
    <name type="common">Muscadine grape</name>
    <dbReference type="NCBI Taxonomy" id="103349"/>
    <lineage>
        <taxon>Eukaryota</taxon>
        <taxon>Viridiplantae</taxon>
        <taxon>Streptophyta</taxon>
        <taxon>Embryophyta</taxon>
        <taxon>Tracheophyta</taxon>
        <taxon>Spermatophyta</taxon>
        <taxon>Magnoliopsida</taxon>
        <taxon>eudicotyledons</taxon>
        <taxon>Gunneridae</taxon>
        <taxon>Pentapetalae</taxon>
        <taxon>rosids</taxon>
        <taxon>Vitales</taxon>
        <taxon>Vitaceae</taxon>
        <taxon>Viteae</taxon>
        <taxon>Vitis</taxon>
    </lineage>
</organism>
<evidence type="ECO:0000313" key="2">
    <source>
        <dbReference type="EMBL" id="KAJ9691604.1"/>
    </source>
</evidence>
<evidence type="ECO:0000259" key="1">
    <source>
        <dbReference type="Pfam" id="PF13952"/>
    </source>
</evidence>
<gene>
    <name evidence="2" type="ORF">PVL29_013712</name>
</gene>